<reference evidence="2" key="1">
    <citation type="journal article" date="2007" name="FEMS Microbiol. Lett.">
        <title>Genetic variation of capsule/LPS biogenesis in two serogroup O31 Vibrio cholerae isolates.</title>
        <authorList>
            <person name="Chen Y."/>
            <person name="Stine O.C."/>
            <person name="Morris J.G.Jr."/>
            <person name="Johnson J.A."/>
        </authorList>
    </citation>
    <scope>NUCLEOTIDE SEQUENCE</scope>
    <source>
        <strain evidence="2">A5</strain>
    </source>
</reference>
<dbReference type="Pfam" id="PF00535">
    <property type="entry name" value="Glycos_transf_2"/>
    <property type="match status" value="1"/>
</dbReference>
<dbReference type="PANTHER" id="PTHR43685:SF2">
    <property type="entry name" value="GLYCOSYLTRANSFERASE 2-LIKE DOMAIN-CONTAINING PROTEIN"/>
    <property type="match status" value="1"/>
</dbReference>
<dbReference type="CAZy" id="GT2">
    <property type="family name" value="Glycosyltransferase Family 2"/>
</dbReference>
<dbReference type="CDD" id="cd00761">
    <property type="entry name" value="Glyco_tranf_GTA_type"/>
    <property type="match status" value="1"/>
</dbReference>
<name>A0T1U5_VIBCL</name>
<evidence type="ECO:0000313" key="2">
    <source>
        <dbReference type="EMBL" id="ABK58720.1"/>
    </source>
</evidence>
<keyword evidence="2" id="KW-0808">Transferase</keyword>
<dbReference type="GO" id="GO:0016740">
    <property type="term" value="F:transferase activity"/>
    <property type="evidence" value="ECO:0007669"/>
    <property type="project" value="UniProtKB-KW"/>
</dbReference>
<sequence>MDTAIIITTKDRVSYLFRAVDSIFEQTIKPNEIIIVDDCSIVKVPEQILSLYKSKASNLDIVLKYYYNPVSMGGNFSRNFGANNTSAEILFFLDDDDIYTPNAIEDKLTIFKHDNNIGMVYTGIKFVTSDNLETIKRYKRPLSKKISFHSLLKFGNIVGPTSSVAVRKNDFIKAGMFDKDLIAMQDYELWIRMARCSDVVHDNGMNLIYTIHTTGEQISSKHEKYLRAAEYIFNKFSKEIEALNAHHHFWSEVYFRVALSASHSSEFKKIRYASKSFLLRPSIKSLALLLPTFALRKIKPFV</sequence>
<evidence type="ECO:0000259" key="1">
    <source>
        <dbReference type="Pfam" id="PF00535"/>
    </source>
</evidence>
<accession>A0T1U5</accession>
<dbReference type="Gene3D" id="3.90.550.10">
    <property type="entry name" value="Spore Coat Polysaccharide Biosynthesis Protein SpsA, Chain A"/>
    <property type="match status" value="1"/>
</dbReference>
<feature type="domain" description="Glycosyltransferase 2-like" evidence="1">
    <location>
        <begin position="5"/>
        <end position="138"/>
    </location>
</feature>
<protein>
    <submittedName>
        <fullName evidence="2">Putative glycosyltransferase</fullName>
    </submittedName>
</protein>
<proteinExistence type="predicted"/>
<dbReference type="InterPro" id="IPR029044">
    <property type="entry name" value="Nucleotide-diphossugar_trans"/>
</dbReference>
<organism evidence="2">
    <name type="scientific">Vibrio cholerae</name>
    <dbReference type="NCBI Taxonomy" id="666"/>
    <lineage>
        <taxon>Bacteria</taxon>
        <taxon>Pseudomonadati</taxon>
        <taxon>Pseudomonadota</taxon>
        <taxon>Gammaproteobacteria</taxon>
        <taxon>Vibrionales</taxon>
        <taxon>Vibrionaceae</taxon>
        <taxon>Vibrio</taxon>
    </lineage>
</organism>
<dbReference type="InterPro" id="IPR050834">
    <property type="entry name" value="Glycosyltransf_2"/>
</dbReference>
<dbReference type="EMBL" id="EF076669">
    <property type="protein sequence ID" value="ABK58720.1"/>
    <property type="molecule type" value="Genomic_DNA"/>
</dbReference>
<gene>
    <name evidence="2" type="primary">wbcY</name>
</gene>
<dbReference type="PANTHER" id="PTHR43685">
    <property type="entry name" value="GLYCOSYLTRANSFERASE"/>
    <property type="match status" value="1"/>
</dbReference>
<dbReference type="SUPFAM" id="SSF53448">
    <property type="entry name" value="Nucleotide-diphospho-sugar transferases"/>
    <property type="match status" value="1"/>
</dbReference>
<dbReference type="RefSeq" id="WP_345856421.1">
    <property type="nucleotide sequence ID" value="NZ_JBDFMU010000010.1"/>
</dbReference>
<dbReference type="AlphaFoldDB" id="A0T1U5"/>
<dbReference type="InterPro" id="IPR001173">
    <property type="entry name" value="Glyco_trans_2-like"/>
</dbReference>